<dbReference type="Proteomes" id="UP001287356">
    <property type="component" value="Unassembled WGS sequence"/>
</dbReference>
<sequence length="225" mass="24987">MSFCSRMPFPIYGCSIPQGRPSIFPGGCKAHNTRFQHSSRPRSPSKINFAPDLKPAWYGTRPSAIMGIWDSAWGTRVGQGVFCCYYSASLLEPPGKAIYLGYTVQRIANGGRQTLRPGTFHPCNHSVTGPRLWSPGKPESRHGRAGHGLLRIVKIKKLLFFSFCIFFKYPPFLLMRLVRRWAASTRQPRNQGSNSTDKWSLVGAVSVYPDGVLTPLNVVPAVPCC</sequence>
<reference evidence="1" key="2">
    <citation type="submission" date="2023-06" db="EMBL/GenBank/DDBJ databases">
        <authorList>
            <consortium name="Lawrence Berkeley National Laboratory"/>
            <person name="Haridas S."/>
            <person name="Hensen N."/>
            <person name="Bonometti L."/>
            <person name="Westerberg I."/>
            <person name="Brannstrom I.O."/>
            <person name="Guillou S."/>
            <person name="Cros-Aarteil S."/>
            <person name="Calhoun S."/>
            <person name="Kuo A."/>
            <person name="Mondo S."/>
            <person name="Pangilinan J."/>
            <person name="Riley R."/>
            <person name="Labutti K."/>
            <person name="Andreopoulos B."/>
            <person name="Lipzen A."/>
            <person name="Chen C."/>
            <person name="Yanf M."/>
            <person name="Daum C."/>
            <person name="Ng V."/>
            <person name="Clum A."/>
            <person name="Steindorff A."/>
            <person name="Ohm R."/>
            <person name="Martin F."/>
            <person name="Silar P."/>
            <person name="Natvig D."/>
            <person name="Lalanne C."/>
            <person name="Gautier V."/>
            <person name="Ament-Velasquez S.L."/>
            <person name="Kruys A."/>
            <person name="Hutchinson M.I."/>
            <person name="Powell A.J."/>
            <person name="Barry K."/>
            <person name="Miller A.N."/>
            <person name="Grigoriev I.V."/>
            <person name="Debuchy R."/>
            <person name="Gladieux P."/>
            <person name="Thoren M.H."/>
            <person name="Johannesson H."/>
        </authorList>
    </citation>
    <scope>NUCLEOTIDE SEQUENCE</scope>
    <source>
        <strain evidence="1">CBS 958.72</strain>
    </source>
</reference>
<name>A0AAE0NMB7_9PEZI</name>
<comment type="caution">
    <text evidence="1">The sequence shown here is derived from an EMBL/GenBank/DDBJ whole genome shotgun (WGS) entry which is preliminary data.</text>
</comment>
<evidence type="ECO:0000313" key="1">
    <source>
        <dbReference type="EMBL" id="KAK3384223.1"/>
    </source>
</evidence>
<proteinExistence type="predicted"/>
<keyword evidence="2" id="KW-1185">Reference proteome</keyword>
<organism evidence="1 2">
    <name type="scientific">Lasiosphaeria ovina</name>
    <dbReference type="NCBI Taxonomy" id="92902"/>
    <lineage>
        <taxon>Eukaryota</taxon>
        <taxon>Fungi</taxon>
        <taxon>Dikarya</taxon>
        <taxon>Ascomycota</taxon>
        <taxon>Pezizomycotina</taxon>
        <taxon>Sordariomycetes</taxon>
        <taxon>Sordariomycetidae</taxon>
        <taxon>Sordariales</taxon>
        <taxon>Lasiosphaeriaceae</taxon>
        <taxon>Lasiosphaeria</taxon>
    </lineage>
</organism>
<accession>A0AAE0NMB7</accession>
<gene>
    <name evidence="1" type="ORF">B0T24DRAFT_75928</name>
</gene>
<dbReference type="EMBL" id="JAULSN010000001">
    <property type="protein sequence ID" value="KAK3384223.1"/>
    <property type="molecule type" value="Genomic_DNA"/>
</dbReference>
<dbReference type="AlphaFoldDB" id="A0AAE0NMB7"/>
<evidence type="ECO:0000313" key="2">
    <source>
        <dbReference type="Proteomes" id="UP001287356"/>
    </source>
</evidence>
<protein>
    <submittedName>
        <fullName evidence="1">Uncharacterized protein</fullName>
    </submittedName>
</protein>
<reference evidence="1" key="1">
    <citation type="journal article" date="2023" name="Mol. Phylogenet. Evol.">
        <title>Genome-scale phylogeny and comparative genomics of the fungal order Sordariales.</title>
        <authorList>
            <person name="Hensen N."/>
            <person name="Bonometti L."/>
            <person name="Westerberg I."/>
            <person name="Brannstrom I.O."/>
            <person name="Guillou S."/>
            <person name="Cros-Aarteil S."/>
            <person name="Calhoun S."/>
            <person name="Haridas S."/>
            <person name="Kuo A."/>
            <person name="Mondo S."/>
            <person name="Pangilinan J."/>
            <person name="Riley R."/>
            <person name="LaButti K."/>
            <person name="Andreopoulos B."/>
            <person name="Lipzen A."/>
            <person name="Chen C."/>
            <person name="Yan M."/>
            <person name="Daum C."/>
            <person name="Ng V."/>
            <person name="Clum A."/>
            <person name="Steindorff A."/>
            <person name="Ohm R.A."/>
            <person name="Martin F."/>
            <person name="Silar P."/>
            <person name="Natvig D.O."/>
            <person name="Lalanne C."/>
            <person name="Gautier V."/>
            <person name="Ament-Velasquez S.L."/>
            <person name="Kruys A."/>
            <person name="Hutchinson M.I."/>
            <person name="Powell A.J."/>
            <person name="Barry K."/>
            <person name="Miller A.N."/>
            <person name="Grigoriev I.V."/>
            <person name="Debuchy R."/>
            <person name="Gladieux P."/>
            <person name="Hiltunen Thoren M."/>
            <person name="Johannesson H."/>
        </authorList>
    </citation>
    <scope>NUCLEOTIDE SEQUENCE</scope>
    <source>
        <strain evidence="1">CBS 958.72</strain>
    </source>
</reference>